<keyword evidence="2" id="KW-0472">Membrane</keyword>
<sequence>MSLFFFNIYFIDFLQKGRERDRELETSMREKHRPAASCTPPTRDVPATNILHALDRNRTWDLLVRRLTNALPLSQTGFGSLLFIIIIILLISERKGERQIETSTMRENYQLAASCTPHPEDGARNPGRCPDRESNRDLLVHRPTLNN</sequence>
<feature type="region of interest" description="Disordered" evidence="1">
    <location>
        <begin position="114"/>
        <end position="147"/>
    </location>
</feature>
<feature type="compositionally biased region" description="Basic and acidic residues" evidence="1">
    <location>
        <begin position="118"/>
        <end position="140"/>
    </location>
</feature>
<evidence type="ECO:0000256" key="1">
    <source>
        <dbReference type="SAM" id="MobiDB-lite"/>
    </source>
</evidence>
<feature type="transmembrane region" description="Helical" evidence="2">
    <location>
        <begin position="70"/>
        <end position="91"/>
    </location>
</feature>
<dbReference type="EMBL" id="JACAGB010000014">
    <property type="protein sequence ID" value="KAF6326377.1"/>
    <property type="molecule type" value="Genomic_DNA"/>
</dbReference>
<comment type="caution">
    <text evidence="3">The sequence shown here is derived from an EMBL/GenBank/DDBJ whole genome shotgun (WGS) entry which is preliminary data.</text>
</comment>
<keyword evidence="4" id="KW-1185">Reference proteome</keyword>
<dbReference type="AlphaFoldDB" id="A0A7J7VMB5"/>
<evidence type="ECO:0000313" key="4">
    <source>
        <dbReference type="Proteomes" id="UP000558488"/>
    </source>
</evidence>
<protein>
    <submittedName>
        <fullName evidence="3">Uncharacterized protein</fullName>
    </submittedName>
</protein>
<proteinExistence type="predicted"/>
<dbReference type="Proteomes" id="UP000558488">
    <property type="component" value="Unassembled WGS sequence"/>
</dbReference>
<gene>
    <name evidence="3" type="ORF">mPipKuh1_008378</name>
</gene>
<keyword evidence="2" id="KW-0812">Transmembrane</keyword>
<organism evidence="3 4">
    <name type="scientific">Pipistrellus kuhlii</name>
    <name type="common">Kuhl's pipistrelle</name>
    <dbReference type="NCBI Taxonomy" id="59472"/>
    <lineage>
        <taxon>Eukaryota</taxon>
        <taxon>Metazoa</taxon>
        <taxon>Chordata</taxon>
        <taxon>Craniata</taxon>
        <taxon>Vertebrata</taxon>
        <taxon>Euteleostomi</taxon>
        <taxon>Mammalia</taxon>
        <taxon>Eutheria</taxon>
        <taxon>Laurasiatheria</taxon>
        <taxon>Chiroptera</taxon>
        <taxon>Yangochiroptera</taxon>
        <taxon>Vespertilionidae</taxon>
        <taxon>Pipistrellus</taxon>
    </lineage>
</organism>
<name>A0A7J7VMB5_PIPKU</name>
<keyword evidence="2" id="KW-1133">Transmembrane helix</keyword>
<evidence type="ECO:0000256" key="2">
    <source>
        <dbReference type="SAM" id="Phobius"/>
    </source>
</evidence>
<reference evidence="3 4" key="1">
    <citation type="journal article" date="2020" name="Nature">
        <title>Six reference-quality genomes reveal evolution of bat adaptations.</title>
        <authorList>
            <person name="Jebb D."/>
            <person name="Huang Z."/>
            <person name="Pippel M."/>
            <person name="Hughes G.M."/>
            <person name="Lavrichenko K."/>
            <person name="Devanna P."/>
            <person name="Winkler S."/>
            <person name="Jermiin L.S."/>
            <person name="Skirmuntt E.C."/>
            <person name="Katzourakis A."/>
            <person name="Burkitt-Gray L."/>
            <person name="Ray D.A."/>
            <person name="Sullivan K.A.M."/>
            <person name="Roscito J.G."/>
            <person name="Kirilenko B.M."/>
            <person name="Davalos L.M."/>
            <person name="Corthals A.P."/>
            <person name="Power M.L."/>
            <person name="Jones G."/>
            <person name="Ransome R.D."/>
            <person name="Dechmann D.K.N."/>
            <person name="Locatelli A.G."/>
            <person name="Puechmaille S.J."/>
            <person name="Fedrigo O."/>
            <person name="Jarvis E.D."/>
            <person name="Hiller M."/>
            <person name="Vernes S.C."/>
            <person name="Myers E.W."/>
            <person name="Teeling E.C."/>
        </authorList>
    </citation>
    <scope>NUCLEOTIDE SEQUENCE [LARGE SCALE GENOMIC DNA]</scope>
    <source>
        <strain evidence="3">MPipKuh1</strain>
        <tissue evidence="3">Flight muscle</tissue>
    </source>
</reference>
<evidence type="ECO:0000313" key="3">
    <source>
        <dbReference type="EMBL" id="KAF6326377.1"/>
    </source>
</evidence>
<accession>A0A7J7VMB5</accession>